<dbReference type="EMBL" id="BARW01008835">
    <property type="protein sequence ID" value="GAI87572.1"/>
    <property type="molecule type" value="Genomic_DNA"/>
</dbReference>
<organism evidence="1">
    <name type="scientific">marine sediment metagenome</name>
    <dbReference type="NCBI Taxonomy" id="412755"/>
    <lineage>
        <taxon>unclassified sequences</taxon>
        <taxon>metagenomes</taxon>
        <taxon>ecological metagenomes</taxon>
    </lineage>
</organism>
<gene>
    <name evidence="1" type="ORF">S12H4_17971</name>
</gene>
<sequence length="99" mass="11833">MGKFERFDSFRQEFFTLPVFDTHTHMNMPGIPVAAQSVWDVMHYFWFHRELIAAGYPARPMELNEQARYAELENAFALTRNTSWNWAVRKTARQLYDID</sequence>
<protein>
    <submittedName>
        <fullName evidence="1">Uncharacterized protein</fullName>
    </submittedName>
</protein>
<reference evidence="1" key="1">
    <citation type="journal article" date="2014" name="Front. Microbiol.">
        <title>High frequency of phylogenetically diverse reductive dehalogenase-homologous genes in deep subseafloor sedimentary metagenomes.</title>
        <authorList>
            <person name="Kawai M."/>
            <person name="Futagami T."/>
            <person name="Toyoda A."/>
            <person name="Takaki Y."/>
            <person name="Nishi S."/>
            <person name="Hori S."/>
            <person name="Arai W."/>
            <person name="Tsubouchi T."/>
            <person name="Morono Y."/>
            <person name="Uchiyama I."/>
            <person name="Ito T."/>
            <person name="Fujiyama A."/>
            <person name="Inagaki F."/>
            <person name="Takami H."/>
        </authorList>
    </citation>
    <scope>NUCLEOTIDE SEQUENCE</scope>
    <source>
        <strain evidence="1">Expedition CK06-06</strain>
    </source>
</reference>
<accession>X1S3H4</accession>
<proteinExistence type="predicted"/>
<name>X1S3H4_9ZZZZ</name>
<evidence type="ECO:0000313" key="1">
    <source>
        <dbReference type="EMBL" id="GAI87572.1"/>
    </source>
</evidence>
<feature type="non-terminal residue" evidence="1">
    <location>
        <position position="99"/>
    </location>
</feature>
<dbReference type="AlphaFoldDB" id="X1S3H4"/>
<comment type="caution">
    <text evidence="1">The sequence shown here is derived from an EMBL/GenBank/DDBJ whole genome shotgun (WGS) entry which is preliminary data.</text>
</comment>